<dbReference type="EMBL" id="JAEKJY010000002">
    <property type="protein sequence ID" value="MBN8235339.1"/>
    <property type="molecule type" value="Genomic_DNA"/>
</dbReference>
<dbReference type="PROSITE" id="PS51007">
    <property type="entry name" value="CYTC"/>
    <property type="match status" value="1"/>
</dbReference>
<gene>
    <name evidence="10" type="ORF">JF544_08745</name>
</gene>
<feature type="signal peptide" evidence="8">
    <location>
        <begin position="1"/>
        <end position="20"/>
    </location>
</feature>
<feature type="region of interest" description="Disordered" evidence="7">
    <location>
        <begin position="22"/>
        <end position="49"/>
    </location>
</feature>
<keyword evidence="5 6" id="KW-0408">Iron</keyword>
<dbReference type="SUPFAM" id="SSF46626">
    <property type="entry name" value="Cytochrome c"/>
    <property type="match status" value="1"/>
</dbReference>
<evidence type="ECO:0000256" key="4">
    <source>
        <dbReference type="ARBA" id="ARBA00022982"/>
    </source>
</evidence>
<dbReference type="InterPro" id="IPR036909">
    <property type="entry name" value="Cyt_c-like_dom_sf"/>
</dbReference>
<feature type="chain" id="PRO_5045127962" evidence="8">
    <location>
        <begin position="21"/>
        <end position="120"/>
    </location>
</feature>
<evidence type="ECO:0000256" key="3">
    <source>
        <dbReference type="ARBA" id="ARBA00022723"/>
    </source>
</evidence>
<dbReference type="Proteomes" id="UP000663970">
    <property type="component" value="Unassembled WGS sequence"/>
</dbReference>
<evidence type="ECO:0000259" key="9">
    <source>
        <dbReference type="PROSITE" id="PS51007"/>
    </source>
</evidence>
<organism evidence="10 11">
    <name type="scientific">Halobacillus kuroshimensis</name>
    <dbReference type="NCBI Taxonomy" id="302481"/>
    <lineage>
        <taxon>Bacteria</taxon>
        <taxon>Bacillati</taxon>
        <taxon>Bacillota</taxon>
        <taxon>Bacilli</taxon>
        <taxon>Bacillales</taxon>
        <taxon>Bacillaceae</taxon>
        <taxon>Halobacillus</taxon>
    </lineage>
</organism>
<comment type="caution">
    <text evidence="10">The sequence shown here is derived from an EMBL/GenBank/DDBJ whole genome shotgun (WGS) entry which is preliminary data.</text>
</comment>
<sequence>MKKLWLAMMLGLILILAACGGGEESSDEDTNEETTEEQSDSSSEDTVDAAAAEEVYQNNCATCHGGDLEGAMGPALTEVGGKYSAEEIVNIIKNGKGQMPAQGVSDEDAQLVAGWLAAKQ</sequence>
<evidence type="ECO:0000313" key="11">
    <source>
        <dbReference type="Proteomes" id="UP000663970"/>
    </source>
</evidence>
<dbReference type="Gene3D" id="1.10.760.10">
    <property type="entry name" value="Cytochrome c-like domain"/>
    <property type="match status" value="1"/>
</dbReference>
<dbReference type="InterPro" id="IPR012218">
    <property type="entry name" value="Cyt_c_BACSU-c550-type"/>
</dbReference>
<dbReference type="PIRSF" id="PIRSF000025">
    <property type="entry name" value="Cytc_Bsub_c550"/>
    <property type="match status" value="1"/>
</dbReference>
<dbReference type="Pfam" id="PF13442">
    <property type="entry name" value="Cytochrome_CBB3"/>
    <property type="match status" value="1"/>
</dbReference>
<name>A0ABS3DVG3_9BACI</name>
<evidence type="ECO:0000256" key="6">
    <source>
        <dbReference type="PROSITE-ProRule" id="PRU00433"/>
    </source>
</evidence>
<proteinExistence type="predicted"/>
<keyword evidence="1" id="KW-0813">Transport</keyword>
<keyword evidence="11" id="KW-1185">Reference proteome</keyword>
<dbReference type="NCBIfam" id="NF045774">
    <property type="entry name" value="cytochro_C551"/>
    <property type="match status" value="1"/>
</dbReference>
<keyword evidence="2 6" id="KW-0349">Heme</keyword>
<dbReference type="RefSeq" id="WP_206933455.1">
    <property type="nucleotide sequence ID" value="NZ_JAEKJY010000002.1"/>
</dbReference>
<dbReference type="InterPro" id="IPR051811">
    <property type="entry name" value="Cytochrome_c550/c551-like"/>
</dbReference>
<evidence type="ECO:0000256" key="5">
    <source>
        <dbReference type="ARBA" id="ARBA00023004"/>
    </source>
</evidence>
<dbReference type="PROSITE" id="PS51257">
    <property type="entry name" value="PROKAR_LIPOPROTEIN"/>
    <property type="match status" value="1"/>
</dbReference>
<accession>A0ABS3DVG3</accession>
<evidence type="ECO:0000313" key="10">
    <source>
        <dbReference type="EMBL" id="MBN8235339.1"/>
    </source>
</evidence>
<feature type="domain" description="Cytochrome c" evidence="9">
    <location>
        <begin position="47"/>
        <end position="120"/>
    </location>
</feature>
<evidence type="ECO:0000256" key="1">
    <source>
        <dbReference type="ARBA" id="ARBA00022448"/>
    </source>
</evidence>
<protein>
    <submittedName>
        <fullName evidence="10">Cytochrome c</fullName>
    </submittedName>
</protein>
<evidence type="ECO:0000256" key="8">
    <source>
        <dbReference type="SAM" id="SignalP"/>
    </source>
</evidence>
<keyword evidence="3 6" id="KW-0479">Metal-binding</keyword>
<reference evidence="10 11" key="1">
    <citation type="submission" date="2020-12" db="EMBL/GenBank/DDBJ databases">
        <title>Oil enriched cultivation method for isolating marine PHA-producing bacteria.</title>
        <authorList>
            <person name="Zheng W."/>
            <person name="Yu S."/>
            <person name="Huang Y."/>
        </authorList>
    </citation>
    <scope>NUCLEOTIDE SEQUENCE [LARGE SCALE GENOMIC DNA]</scope>
    <source>
        <strain evidence="10 11">SY-2-6</strain>
    </source>
</reference>
<dbReference type="PANTHER" id="PTHR37823">
    <property type="entry name" value="CYTOCHROME C-553-LIKE"/>
    <property type="match status" value="1"/>
</dbReference>
<evidence type="ECO:0000256" key="7">
    <source>
        <dbReference type="SAM" id="MobiDB-lite"/>
    </source>
</evidence>
<keyword evidence="4" id="KW-0249">Electron transport</keyword>
<dbReference type="PANTHER" id="PTHR37823:SF3">
    <property type="entry name" value="CYTOCHROME C-551"/>
    <property type="match status" value="1"/>
</dbReference>
<dbReference type="InterPro" id="IPR009056">
    <property type="entry name" value="Cyt_c-like_dom"/>
</dbReference>
<keyword evidence="8" id="KW-0732">Signal</keyword>
<evidence type="ECO:0000256" key="2">
    <source>
        <dbReference type="ARBA" id="ARBA00022617"/>
    </source>
</evidence>
<feature type="compositionally biased region" description="Acidic residues" evidence="7">
    <location>
        <begin position="24"/>
        <end position="47"/>
    </location>
</feature>
<dbReference type="InterPro" id="IPR054782">
    <property type="entry name" value="Cytochro_C551"/>
</dbReference>